<dbReference type="PANTHER" id="PTHR46931:SF6">
    <property type="entry name" value="CRIB DOMAIN-CONTAINING PROTEIN RIC4"/>
    <property type="match status" value="1"/>
</dbReference>
<protein>
    <recommendedName>
        <fullName evidence="1">CRIB domain-containing protein</fullName>
    </recommendedName>
</protein>
<organism evidence="2 3">
    <name type="scientific">Spirodela intermedia</name>
    <name type="common">Intermediate duckweed</name>
    <dbReference type="NCBI Taxonomy" id="51605"/>
    <lineage>
        <taxon>Eukaryota</taxon>
        <taxon>Viridiplantae</taxon>
        <taxon>Streptophyta</taxon>
        <taxon>Embryophyta</taxon>
        <taxon>Tracheophyta</taxon>
        <taxon>Spermatophyta</taxon>
        <taxon>Magnoliopsida</taxon>
        <taxon>Liliopsida</taxon>
        <taxon>Araceae</taxon>
        <taxon>Lemnoideae</taxon>
        <taxon>Spirodela</taxon>
    </lineage>
</organism>
<dbReference type="PANTHER" id="PTHR46931">
    <property type="entry name" value="CRIB DOMAIN-CONTAINING PROTEIN RIC2"/>
    <property type="match status" value="1"/>
</dbReference>
<dbReference type="EMBL" id="LR746271">
    <property type="protein sequence ID" value="CAA7400612.1"/>
    <property type="molecule type" value="Genomic_DNA"/>
</dbReference>
<evidence type="ECO:0000313" key="3">
    <source>
        <dbReference type="Proteomes" id="UP000663760"/>
    </source>
</evidence>
<dbReference type="OrthoDB" id="678664at2759"/>
<proteinExistence type="predicted"/>
<name>A0A7I8KSZ9_SPIIN</name>
<dbReference type="AlphaFoldDB" id="A0A7I8KSZ9"/>
<dbReference type="InterPro" id="IPR044509">
    <property type="entry name" value="RIC2/4"/>
</dbReference>
<gene>
    <name evidence="2" type="ORF">SI8410_08011290</name>
</gene>
<evidence type="ECO:0000259" key="1">
    <source>
        <dbReference type="PROSITE" id="PS50108"/>
    </source>
</evidence>
<dbReference type="CDD" id="cd00132">
    <property type="entry name" value="CRIB"/>
    <property type="match status" value="1"/>
</dbReference>
<keyword evidence="3" id="KW-1185">Reference proteome</keyword>
<feature type="domain" description="CRIB" evidence="1">
    <location>
        <begin position="65"/>
        <end position="78"/>
    </location>
</feature>
<dbReference type="Pfam" id="PF00786">
    <property type="entry name" value="PBD"/>
    <property type="match status" value="1"/>
</dbReference>
<evidence type="ECO:0000313" key="2">
    <source>
        <dbReference type="EMBL" id="CAA7400612.1"/>
    </source>
</evidence>
<dbReference type="InterPro" id="IPR000095">
    <property type="entry name" value="CRIB_dom"/>
</dbReference>
<dbReference type="Proteomes" id="UP000663760">
    <property type="component" value="Chromosome 8"/>
</dbReference>
<dbReference type="PROSITE" id="PS50108">
    <property type="entry name" value="CRIB"/>
    <property type="match status" value="1"/>
</dbReference>
<accession>A0A7I8KSZ9</accession>
<reference evidence="2" key="1">
    <citation type="submission" date="2020-02" db="EMBL/GenBank/DDBJ databases">
        <authorList>
            <person name="Scholz U."/>
            <person name="Mascher M."/>
            <person name="Fiebig A."/>
        </authorList>
    </citation>
    <scope>NUCLEOTIDE SEQUENCE</scope>
</reference>
<sequence length="127" mass="13203">MQGALRDRMERLVVLPFSVGCVSHSSVAVGRGHPKRTLTAAKSLSGFSRLFVLFKEKDEERKMEISAPTGVIHVAHVGWEGGAAGAPPGWDLGPELLSPSTVSVGQSGPAMAPPPAVPTRVALVALA</sequence>